<gene>
    <name evidence="1" type="ORF">DJ021_13460</name>
</gene>
<organism evidence="1 2">
    <name type="scientific">Phenylobacterium hankyongense</name>
    <dbReference type="NCBI Taxonomy" id="1813876"/>
    <lineage>
        <taxon>Bacteria</taxon>
        <taxon>Pseudomonadati</taxon>
        <taxon>Pseudomonadota</taxon>
        <taxon>Alphaproteobacteria</taxon>
        <taxon>Caulobacterales</taxon>
        <taxon>Caulobacteraceae</taxon>
        <taxon>Phenylobacterium</taxon>
    </lineage>
</organism>
<evidence type="ECO:0000313" key="2">
    <source>
        <dbReference type="Proteomes" id="UP000249842"/>
    </source>
</evidence>
<reference evidence="2" key="1">
    <citation type="submission" date="2018-05" db="EMBL/GenBank/DDBJ databases">
        <authorList>
            <person name="Li X."/>
        </authorList>
    </citation>
    <scope>NUCLEOTIDE SEQUENCE [LARGE SCALE GENOMIC DNA]</scope>
    <source>
        <strain evidence="2">HKS-05</strain>
    </source>
</reference>
<keyword evidence="2" id="KW-1185">Reference proteome</keyword>
<evidence type="ECO:0000313" key="1">
    <source>
        <dbReference type="EMBL" id="RAK60743.1"/>
    </source>
</evidence>
<dbReference type="Proteomes" id="UP000249842">
    <property type="component" value="Unassembled WGS sequence"/>
</dbReference>
<accession>A0A328B0Q1</accession>
<dbReference type="OrthoDB" id="7211219at2"/>
<dbReference type="EMBL" id="QFYP01000001">
    <property type="protein sequence ID" value="RAK60743.1"/>
    <property type="molecule type" value="Genomic_DNA"/>
</dbReference>
<name>A0A328B0Q1_9CAUL</name>
<protein>
    <submittedName>
        <fullName evidence="1">Uncharacterized protein</fullName>
    </submittedName>
</protein>
<dbReference type="AlphaFoldDB" id="A0A328B0Q1"/>
<sequence length="232" mass="24373">MSAELEQIFSEVVAAPADPPPRARGGSRVRTILAASHGRRAGRVATLGGLCAAALVGVSFGSVVVKSPAFQPAHAAVAATATPARQPISTANADAPEAAAVGRSLPWPTPAFEAGPPVQRAAVRPAGSQLAPRKAVARSPAWKCRRLKGGALARCAYPTVIAADRRLRTAYASASRAGVSRSVLVSYRSAWADLRPRASRDPGHVIDRYDTLTRDLTRMTRRQRAGRASERS</sequence>
<proteinExistence type="predicted"/>
<comment type="caution">
    <text evidence="1">The sequence shown here is derived from an EMBL/GenBank/DDBJ whole genome shotgun (WGS) entry which is preliminary data.</text>
</comment>
<dbReference type="RefSeq" id="WP_111458035.1">
    <property type="nucleotide sequence ID" value="NZ_QFYP01000001.1"/>
</dbReference>